<evidence type="ECO:0000313" key="1">
    <source>
        <dbReference type="EMBL" id="GBN81742.1"/>
    </source>
</evidence>
<evidence type="ECO:0000313" key="2">
    <source>
        <dbReference type="Proteomes" id="UP000499080"/>
    </source>
</evidence>
<proteinExistence type="predicted"/>
<dbReference type="AlphaFoldDB" id="A0A4Y2S0U9"/>
<dbReference type="EMBL" id="BGPR01019381">
    <property type="protein sequence ID" value="GBN81742.1"/>
    <property type="molecule type" value="Genomic_DNA"/>
</dbReference>
<organism evidence="1 2">
    <name type="scientific">Araneus ventricosus</name>
    <name type="common">Orbweaver spider</name>
    <name type="synonym">Epeira ventricosa</name>
    <dbReference type="NCBI Taxonomy" id="182803"/>
    <lineage>
        <taxon>Eukaryota</taxon>
        <taxon>Metazoa</taxon>
        <taxon>Ecdysozoa</taxon>
        <taxon>Arthropoda</taxon>
        <taxon>Chelicerata</taxon>
        <taxon>Arachnida</taxon>
        <taxon>Araneae</taxon>
        <taxon>Araneomorphae</taxon>
        <taxon>Entelegynae</taxon>
        <taxon>Araneoidea</taxon>
        <taxon>Araneidae</taxon>
        <taxon>Araneus</taxon>
    </lineage>
</organism>
<gene>
    <name evidence="1" type="ORF">AVEN_199913_1</name>
</gene>
<accession>A0A4Y2S0U9</accession>
<name>A0A4Y2S0U9_ARAVE</name>
<dbReference type="Proteomes" id="UP000499080">
    <property type="component" value="Unassembled WGS sequence"/>
</dbReference>
<protein>
    <submittedName>
        <fullName evidence="1">Uncharacterized protein</fullName>
    </submittedName>
</protein>
<reference evidence="1 2" key="1">
    <citation type="journal article" date="2019" name="Sci. Rep.">
        <title>Orb-weaving spider Araneus ventricosus genome elucidates the spidroin gene catalogue.</title>
        <authorList>
            <person name="Kono N."/>
            <person name="Nakamura H."/>
            <person name="Ohtoshi R."/>
            <person name="Moran D.A.P."/>
            <person name="Shinohara A."/>
            <person name="Yoshida Y."/>
            <person name="Fujiwara M."/>
            <person name="Mori M."/>
            <person name="Tomita M."/>
            <person name="Arakawa K."/>
        </authorList>
    </citation>
    <scope>NUCLEOTIDE SEQUENCE [LARGE SCALE GENOMIC DNA]</scope>
</reference>
<sequence length="84" mass="9081">MPSVTHYESGSMQDVQQCVCPSHHATEVNGLIGRAHMPVGVQVNGGLCSLLMSPNFVCIMTEGDCWQAGPKEFQTVQVHKAPRS</sequence>
<keyword evidence="2" id="KW-1185">Reference proteome</keyword>
<comment type="caution">
    <text evidence="1">The sequence shown here is derived from an EMBL/GenBank/DDBJ whole genome shotgun (WGS) entry which is preliminary data.</text>
</comment>